<comment type="caution">
    <text evidence="1">The sequence shown here is derived from an EMBL/GenBank/DDBJ whole genome shotgun (WGS) entry which is preliminary data.</text>
</comment>
<accession>A0A2V0RMN4</accession>
<protein>
    <submittedName>
        <fullName evidence="1">Uncharacterized protein</fullName>
    </submittedName>
</protein>
<sequence>MEIIDLRVIERAKRDGFRAASAGYLIKLITQALGVKTDDIEDDERLESLSKRMGVTRRVLVEELKKINEAMKDRVSPGEVYDFKELRRHKGRIDLQSLLCNGLYNEVEVYHYENYLSYIMPPNSDRIVYTTDIPITVSGDVFTINSQHNGRYHIHYASKVSDIKRMFNYTKFRLHSGSQTVVIDGIGVESIDNGMMTLALNIDMSQHDKFSDVHNLLMSANYVTYSYDKVAPFIIERAGLDQGTLIMHVFPQSDGTALTNWMQHCETSLERMLISILNTLKTKGEAYSSKGLGGQFPIDFYGVLRGTLDALDPAKSSNSNTSRRIPDKIVIDELFKGYINGVRTGVVSERIRIAFGCLKTRNKPHNLINLQLFIKSYLSFAGLFQYYDDIMTFNKDVDGVKDVTKQSRVTEQLLSFIDKGSMMLKELEQKAGIIVDKLPNSADEYIDHIINQVTKIISPVQRYLN</sequence>
<dbReference type="EMBL" id="BDQC01000076">
    <property type="protein sequence ID" value="GBH22457.1"/>
    <property type="molecule type" value="Genomic_RNA"/>
</dbReference>
<reference evidence="1" key="1">
    <citation type="submission" date="2017-04" db="EMBL/GenBank/DDBJ databases">
        <title>Unveiling RNA virosphere associated with marine microorganisms.</title>
        <authorList>
            <person name="Urayama S."/>
            <person name="Takaki Y."/>
            <person name="Nishi S."/>
            <person name="Yoshida Y."/>
            <person name="Deguchi S."/>
            <person name="Takai K."/>
            <person name="Nunoura T."/>
        </authorList>
    </citation>
    <scope>NUCLEOTIDE SEQUENCE</scope>
</reference>
<organism evidence="1">
    <name type="scientific">viral metagenome</name>
    <dbReference type="NCBI Taxonomy" id="1070528"/>
    <lineage>
        <taxon>unclassified sequences</taxon>
        <taxon>metagenomes</taxon>
        <taxon>organismal metagenomes</taxon>
    </lineage>
</organism>
<dbReference type="AlphaFoldDB" id="A0A2V0RMN4"/>
<proteinExistence type="predicted"/>
<name>A0A2V0RMN4_9ZZZZ</name>
<evidence type="ECO:0000313" key="1">
    <source>
        <dbReference type="EMBL" id="GBH22270.1"/>
    </source>
</evidence>
<dbReference type="EMBL" id="BDQB01000162">
    <property type="protein sequence ID" value="GBH22270.1"/>
    <property type="molecule type" value="Genomic_RNA"/>
</dbReference>